<name>A0A8T2MX98_9TELE</name>
<organism evidence="1 2">
    <name type="scientific">Albula glossodonta</name>
    <name type="common">roundjaw bonefish</name>
    <dbReference type="NCBI Taxonomy" id="121402"/>
    <lineage>
        <taxon>Eukaryota</taxon>
        <taxon>Metazoa</taxon>
        <taxon>Chordata</taxon>
        <taxon>Craniata</taxon>
        <taxon>Vertebrata</taxon>
        <taxon>Euteleostomi</taxon>
        <taxon>Actinopterygii</taxon>
        <taxon>Neopterygii</taxon>
        <taxon>Teleostei</taxon>
        <taxon>Albuliformes</taxon>
        <taxon>Albulidae</taxon>
        <taxon>Albula</taxon>
    </lineage>
</organism>
<accession>A0A8T2MX98</accession>
<sequence>METVTVPTSAVREGSLLLAGLPGNKNGSQPTLRAAAVFSLQLGGACVAFWGEGAFLGPHWLSPETESEKIYTDPTSLKMCRI</sequence>
<reference evidence="1" key="1">
    <citation type="thesis" date="2021" institute="BYU ScholarsArchive" country="Provo, UT, USA">
        <title>Applications of and Algorithms for Genome Assembly and Genomic Analyses with an Emphasis on Marine Teleosts.</title>
        <authorList>
            <person name="Pickett B.D."/>
        </authorList>
    </citation>
    <scope>NUCLEOTIDE SEQUENCE</scope>
    <source>
        <strain evidence="1">HI-2016</strain>
    </source>
</reference>
<dbReference type="AlphaFoldDB" id="A0A8T2MX98"/>
<keyword evidence="2" id="KW-1185">Reference proteome</keyword>
<gene>
    <name evidence="1" type="ORF">JZ751_015497</name>
</gene>
<dbReference type="EMBL" id="JAFBMS010000249">
    <property type="protein sequence ID" value="KAG9332206.1"/>
    <property type="molecule type" value="Genomic_DNA"/>
</dbReference>
<evidence type="ECO:0000313" key="2">
    <source>
        <dbReference type="Proteomes" id="UP000824540"/>
    </source>
</evidence>
<comment type="caution">
    <text evidence="1">The sequence shown here is derived from an EMBL/GenBank/DDBJ whole genome shotgun (WGS) entry which is preliminary data.</text>
</comment>
<evidence type="ECO:0000313" key="1">
    <source>
        <dbReference type="EMBL" id="KAG9332206.1"/>
    </source>
</evidence>
<protein>
    <submittedName>
        <fullName evidence="1">Uncharacterized protein</fullName>
    </submittedName>
</protein>
<dbReference type="Proteomes" id="UP000824540">
    <property type="component" value="Unassembled WGS sequence"/>
</dbReference>
<proteinExistence type="predicted"/>